<evidence type="ECO:0000313" key="2">
    <source>
        <dbReference type="Proteomes" id="UP000708208"/>
    </source>
</evidence>
<accession>A0A8J2LDC8</accession>
<sequence>RQEFFETAKFARNPTQSSFPVLEKLIKSLETAGEEDVDKNQADFLLTASGFGYQYCKLVNSNCGSVNQYKTLVDAIATFTLNRFNEANQQSHDQGNSLHSVIVGLQALGNLNHLTPQAVEVIGKCLTSNSSRVKIHALSASRRDPCTSLKNRAMTLLNSLQSGSD</sequence>
<evidence type="ECO:0000313" key="1">
    <source>
        <dbReference type="EMBL" id="CAG7829403.1"/>
    </source>
</evidence>
<dbReference type="AlphaFoldDB" id="A0A8J2LDC8"/>
<feature type="non-terminal residue" evidence="1">
    <location>
        <position position="1"/>
    </location>
</feature>
<comment type="caution">
    <text evidence="1">The sequence shown here is derived from an EMBL/GenBank/DDBJ whole genome shotgun (WGS) entry which is preliminary data.</text>
</comment>
<keyword evidence="2" id="KW-1185">Reference proteome</keyword>
<reference evidence="1" key="1">
    <citation type="submission" date="2021-06" db="EMBL/GenBank/DDBJ databases">
        <authorList>
            <person name="Hodson N. C."/>
            <person name="Mongue J. A."/>
            <person name="Jaron S. K."/>
        </authorList>
    </citation>
    <scope>NUCLEOTIDE SEQUENCE</scope>
</reference>
<dbReference type="EMBL" id="CAJVCH010551341">
    <property type="protein sequence ID" value="CAG7829403.1"/>
    <property type="molecule type" value="Genomic_DNA"/>
</dbReference>
<gene>
    <name evidence="1" type="ORF">AFUS01_LOCUS39268</name>
</gene>
<proteinExistence type="predicted"/>
<organism evidence="1 2">
    <name type="scientific">Allacma fusca</name>
    <dbReference type="NCBI Taxonomy" id="39272"/>
    <lineage>
        <taxon>Eukaryota</taxon>
        <taxon>Metazoa</taxon>
        <taxon>Ecdysozoa</taxon>
        <taxon>Arthropoda</taxon>
        <taxon>Hexapoda</taxon>
        <taxon>Collembola</taxon>
        <taxon>Symphypleona</taxon>
        <taxon>Sminthuridae</taxon>
        <taxon>Allacma</taxon>
    </lineage>
</organism>
<name>A0A8J2LDC8_9HEXA</name>
<feature type="non-terminal residue" evidence="1">
    <location>
        <position position="165"/>
    </location>
</feature>
<protein>
    <submittedName>
        <fullName evidence="1">Uncharacterized protein</fullName>
    </submittedName>
</protein>
<dbReference type="Proteomes" id="UP000708208">
    <property type="component" value="Unassembled WGS sequence"/>
</dbReference>